<dbReference type="AlphaFoldDB" id="A0A3M7M119"/>
<name>A0A3M7M119_9PLEO</name>
<evidence type="ECO:0000313" key="2">
    <source>
        <dbReference type="EMBL" id="RMZ68149.1"/>
    </source>
</evidence>
<keyword evidence="3" id="KW-1185">Reference proteome</keyword>
<evidence type="ECO:0000313" key="3">
    <source>
        <dbReference type="Proteomes" id="UP000265663"/>
    </source>
</evidence>
<feature type="region of interest" description="Disordered" evidence="1">
    <location>
        <begin position="1"/>
        <end position="25"/>
    </location>
</feature>
<protein>
    <submittedName>
        <fullName evidence="2">Uncharacterized protein</fullName>
    </submittedName>
</protein>
<proteinExistence type="predicted"/>
<reference evidence="2 3" key="1">
    <citation type="journal article" date="2014" name="PLoS ONE">
        <title>De novo Genome Assembly of the Fungal Plant Pathogen Pyrenophora semeniperda.</title>
        <authorList>
            <person name="Soliai M.M."/>
            <person name="Meyer S.E."/>
            <person name="Udall J.A."/>
            <person name="Elzinga D.E."/>
            <person name="Hermansen R.A."/>
            <person name="Bodily P.M."/>
            <person name="Hart A.A."/>
            <person name="Coleman C.E."/>
        </authorList>
    </citation>
    <scope>NUCLEOTIDE SEQUENCE [LARGE SCALE GENOMIC DNA]</scope>
    <source>
        <strain evidence="2 3">CCB06</strain>
        <tissue evidence="2">Mycelium</tissue>
    </source>
</reference>
<organism evidence="2 3">
    <name type="scientific">Pyrenophora seminiperda CCB06</name>
    <dbReference type="NCBI Taxonomy" id="1302712"/>
    <lineage>
        <taxon>Eukaryota</taxon>
        <taxon>Fungi</taxon>
        <taxon>Dikarya</taxon>
        <taxon>Ascomycota</taxon>
        <taxon>Pezizomycotina</taxon>
        <taxon>Dothideomycetes</taxon>
        <taxon>Pleosporomycetidae</taxon>
        <taxon>Pleosporales</taxon>
        <taxon>Pleosporineae</taxon>
        <taxon>Pleosporaceae</taxon>
        <taxon>Pyrenophora</taxon>
    </lineage>
</organism>
<sequence>MGGQCGHAGNNKHDRVHPSRLQGFL</sequence>
<evidence type="ECO:0000256" key="1">
    <source>
        <dbReference type="SAM" id="MobiDB-lite"/>
    </source>
</evidence>
<dbReference type="EMBL" id="KE747814">
    <property type="protein sequence ID" value="RMZ68149.1"/>
    <property type="molecule type" value="Genomic_DNA"/>
</dbReference>
<dbReference type="Proteomes" id="UP000265663">
    <property type="component" value="Unassembled WGS sequence"/>
</dbReference>
<accession>A0A3M7M119</accession>
<gene>
    <name evidence="2" type="ORF">GMOD_00004350</name>
</gene>